<dbReference type="AlphaFoldDB" id="A0A395IUZ6"/>
<dbReference type="SUPFAM" id="SSF50129">
    <property type="entry name" value="GroES-like"/>
    <property type="match status" value="1"/>
</dbReference>
<dbReference type="PANTHER" id="PTHR42940:SF8">
    <property type="entry name" value="VACUOLAR PROTEIN SORTING-ASSOCIATED PROTEIN 11"/>
    <property type="match status" value="1"/>
</dbReference>
<evidence type="ECO:0000256" key="5">
    <source>
        <dbReference type="ARBA" id="ARBA00023002"/>
    </source>
</evidence>
<reference evidence="7 8" key="1">
    <citation type="submission" date="2018-06" db="EMBL/GenBank/DDBJ databases">
        <title>Genome Sequence of the Brown Rot Fungal Pathogen Monilinia fructigena.</title>
        <authorList>
            <person name="Landi L."/>
            <person name="De Miccolis Angelini R.M."/>
            <person name="Pollastro S."/>
            <person name="Abate D."/>
            <person name="Faretra F."/>
            <person name="Romanazzi G."/>
        </authorList>
    </citation>
    <scope>NUCLEOTIDE SEQUENCE [LARGE SCALE GENOMIC DNA]</scope>
    <source>
        <strain evidence="7 8">Mfrg269</strain>
    </source>
</reference>
<dbReference type="Gene3D" id="3.90.180.10">
    <property type="entry name" value="Medium-chain alcohol dehydrogenases, catalytic domain"/>
    <property type="match status" value="2"/>
</dbReference>
<comment type="caution">
    <text evidence="7">The sequence shown here is derived from an EMBL/GenBank/DDBJ whole genome shotgun (WGS) entry which is preliminary data.</text>
</comment>
<comment type="similarity">
    <text evidence="2">Belongs to the zinc-containing alcohol dehydrogenase family.</text>
</comment>
<dbReference type="PANTHER" id="PTHR42940">
    <property type="entry name" value="ALCOHOL DEHYDROGENASE 1-RELATED"/>
    <property type="match status" value="1"/>
</dbReference>
<dbReference type="GO" id="GO:0046872">
    <property type="term" value="F:metal ion binding"/>
    <property type="evidence" value="ECO:0007669"/>
    <property type="project" value="UniProtKB-KW"/>
</dbReference>
<proteinExistence type="inferred from homology"/>
<dbReference type="SUPFAM" id="SSF51735">
    <property type="entry name" value="NAD(P)-binding Rossmann-fold domains"/>
    <property type="match status" value="1"/>
</dbReference>
<dbReference type="InterPro" id="IPR013149">
    <property type="entry name" value="ADH-like_C"/>
</dbReference>
<dbReference type="OrthoDB" id="256333at2759"/>
<dbReference type="Gene3D" id="3.40.50.720">
    <property type="entry name" value="NAD(P)-binding Rossmann-like Domain"/>
    <property type="match status" value="1"/>
</dbReference>
<gene>
    <name evidence="7" type="ORF">DID88_004321</name>
</gene>
<dbReference type="InterPro" id="IPR011032">
    <property type="entry name" value="GroES-like_sf"/>
</dbReference>
<dbReference type="GO" id="GO:0016491">
    <property type="term" value="F:oxidoreductase activity"/>
    <property type="evidence" value="ECO:0007669"/>
    <property type="project" value="UniProtKB-KW"/>
</dbReference>
<feature type="domain" description="Enoyl reductase (ER)" evidence="6">
    <location>
        <begin position="19"/>
        <end position="276"/>
    </location>
</feature>
<accession>A0A395IUZ6</accession>
<organism evidence="7 8">
    <name type="scientific">Monilinia fructigena</name>
    <dbReference type="NCBI Taxonomy" id="38457"/>
    <lineage>
        <taxon>Eukaryota</taxon>
        <taxon>Fungi</taxon>
        <taxon>Dikarya</taxon>
        <taxon>Ascomycota</taxon>
        <taxon>Pezizomycotina</taxon>
        <taxon>Leotiomycetes</taxon>
        <taxon>Helotiales</taxon>
        <taxon>Sclerotiniaceae</taxon>
        <taxon>Monilinia</taxon>
    </lineage>
</organism>
<evidence type="ECO:0000313" key="8">
    <source>
        <dbReference type="Proteomes" id="UP000249056"/>
    </source>
</evidence>
<keyword evidence="8" id="KW-1185">Reference proteome</keyword>
<protein>
    <recommendedName>
        <fullName evidence="6">Enoyl reductase (ER) domain-containing protein</fullName>
    </recommendedName>
</protein>
<dbReference type="SMART" id="SM00829">
    <property type="entry name" value="PKS_ER"/>
    <property type="match status" value="1"/>
</dbReference>
<dbReference type="EMBL" id="QKRW01000020">
    <property type="protein sequence ID" value="RAL63243.1"/>
    <property type="molecule type" value="Genomic_DNA"/>
</dbReference>
<evidence type="ECO:0000259" key="6">
    <source>
        <dbReference type="SMART" id="SM00829"/>
    </source>
</evidence>
<keyword evidence="5" id="KW-0560">Oxidoreductase</keyword>
<dbReference type="Proteomes" id="UP000249056">
    <property type="component" value="Unassembled WGS sequence"/>
</dbReference>
<evidence type="ECO:0000313" key="7">
    <source>
        <dbReference type="EMBL" id="RAL63243.1"/>
    </source>
</evidence>
<dbReference type="InterPro" id="IPR013154">
    <property type="entry name" value="ADH-like_N"/>
</dbReference>
<dbReference type="InterPro" id="IPR036291">
    <property type="entry name" value="NAD(P)-bd_dom_sf"/>
</dbReference>
<comment type="cofactor">
    <cofactor evidence="1">
        <name>Zn(2+)</name>
        <dbReference type="ChEBI" id="CHEBI:29105"/>
    </cofactor>
</comment>
<evidence type="ECO:0000256" key="1">
    <source>
        <dbReference type="ARBA" id="ARBA00001947"/>
    </source>
</evidence>
<dbReference type="Pfam" id="PF08240">
    <property type="entry name" value="ADH_N"/>
    <property type="match status" value="1"/>
</dbReference>
<sequence length="280" mass="30167">MAFEGVPEKMLAAQVVEFKKPYKIHHIPTPRGPLHEHDMLIRVAAASLCHTDSMVSAGIMGTPLPCTASHEGAGTIVAVGSSVSGFKPGDRILCSLIYHRCGVSDVKTYEKLGGGLVIWEYSSLKRFGLNVVAVDARDEAIQLAKDCGADVLVDARQSKTKVVEEVQRVTGGQGAHSTLNISDHESAAATAVAITRRHGTMVQIAQPENISVPFADLIFRDIRIHGSLVGSRGEAQKMLRISIKAQHQSSNKPIQRPGRNPQGCRACILGQNEGQTCYRN</sequence>
<name>A0A395IUZ6_9HELO</name>
<keyword evidence="3" id="KW-0479">Metal-binding</keyword>
<evidence type="ECO:0000256" key="4">
    <source>
        <dbReference type="ARBA" id="ARBA00022833"/>
    </source>
</evidence>
<dbReference type="InterPro" id="IPR020843">
    <property type="entry name" value="ER"/>
</dbReference>
<keyword evidence="4" id="KW-0862">Zinc</keyword>
<dbReference type="Pfam" id="PF00107">
    <property type="entry name" value="ADH_zinc_N"/>
    <property type="match status" value="1"/>
</dbReference>
<evidence type="ECO:0000256" key="3">
    <source>
        <dbReference type="ARBA" id="ARBA00022723"/>
    </source>
</evidence>
<evidence type="ECO:0000256" key="2">
    <source>
        <dbReference type="ARBA" id="ARBA00008072"/>
    </source>
</evidence>